<organism evidence="13 14">
    <name type="scientific">Vitrella brassicaformis (strain CCMP3155)</name>
    <dbReference type="NCBI Taxonomy" id="1169540"/>
    <lineage>
        <taxon>Eukaryota</taxon>
        <taxon>Sar</taxon>
        <taxon>Alveolata</taxon>
        <taxon>Colpodellida</taxon>
        <taxon>Vitrellaceae</taxon>
        <taxon>Vitrella</taxon>
    </lineage>
</organism>
<keyword evidence="6" id="KW-1133">Transmembrane helix</keyword>
<dbReference type="InParanoid" id="A0A0G4ERH1"/>
<evidence type="ECO:0000256" key="9">
    <source>
        <dbReference type="PROSITE-ProRule" id="PRU00282"/>
    </source>
</evidence>
<name>A0A0G4ERH1_VITBC</name>
<dbReference type="EMBL" id="CDMY01000291">
    <property type="protein sequence ID" value="CEL99887.1"/>
    <property type="molecule type" value="Genomic_DNA"/>
</dbReference>
<feature type="region of interest" description="Disordered" evidence="11">
    <location>
        <begin position="375"/>
        <end position="395"/>
    </location>
</feature>
<accession>A0A0G4ERH1</accession>
<dbReference type="OrthoDB" id="428293at2759"/>
<comment type="similarity">
    <text evidence="10">Belongs to the mitochondrial carrier (TC 2.A.29) family.</text>
</comment>
<feature type="repeat" description="Solcar" evidence="9">
    <location>
        <begin position="278"/>
        <end position="366"/>
    </location>
</feature>
<dbReference type="InterPro" id="IPR023395">
    <property type="entry name" value="MCP_dom_sf"/>
</dbReference>
<evidence type="ECO:0000256" key="4">
    <source>
        <dbReference type="ARBA" id="ARBA00022737"/>
    </source>
</evidence>
<comment type="subcellular location">
    <subcellularLocation>
        <location evidence="1">Mitochondrion inner membrane</location>
        <topology evidence="1">Multi-pass membrane protein</topology>
    </subcellularLocation>
</comment>
<feature type="compositionally biased region" description="Basic and acidic residues" evidence="11">
    <location>
        <begin position="383"/>
        <end position="394"/>
    </location>
</feature>
<dbReference type="GO" id="GO:0005743">
    <property type="term" value="C:mitochondrial inner membrane"/>
    <property type="evidence" value="ECO:0007669"/>
    <property type="project" value="UniProtKB-SubCell"/>
</dbReference>
<dbReference type="PANTHER" id="PTHR45829:SF4">
    <property type="entry name" value="MITOCHONDRIAL CARRIER PROTEIN RIM2"/>
    <property type="match status" value="1"/>
</dbReference>
<evidence type="ECO:0000256" key="2">
    <source>
        <dbReference type="ARBA" id="ARBA00022448"/>
    </source>
</evidence>
<dbReference type="InterPro" id="IPR002067">
    <property type="entry name" value="MCP"/>
</dbReference>
<feature type="repeat" description="Solcar" evidence="9">
    <location>
        <begin position="174"/>
        <end position="261"/>
    </location>
</feature>
<keyword evidence="8 9" id="KW-0472">Membrane</keyword>
<evidence type="ECO:0000256" key="1">
    <source>
        <dbReference type="ARBA" id="ARBA00004448"/>
    </source>
</evidence>
<dbReference type="AlphaFoldDB" id="A0A0G4ERH1"/>
<evidence type="ECO:0000256" key="5">
    <source>
        <dbReference type="ARBA" id="ARBA00022792"/>
    </source>
</evidence>
<sequence length="410" mass="44804">MKQCVLSSLPALVGVIICLWPSHASPPIARPALFLPTRTRHDDTYSPAIVTERLPSRRPLPSVKASRSYLINNAKGTAQSVKKQLLSLFAGGMAGTIASSITTPIEVVKTQLQASAAGGHQNFFQAAKAVYDSGGLPAFYRGLAPTLVGIIPARSIYFWGYSTMKSFLFPYMDNSPLTHILSAAVAGGISNTVTNPIWMVRTRLQLLAQPGQSAYKGYTDAVRQIWANEGFGGFMKGVTASYWGISEGCINWVVYERLKKVVNSHMHTNGTSTLLPLPKNAQLFLSAACSKLLATSCTYPHEVVRTRLREQAVGGVYKYTGMLQALRLIAREEGRRGLYAGFRTHLLRVVPNNAILFLSYELINAWLHTQMEREEEETGQIDRGPRNKKGEGAKGKVAALIAPRRPLAAS</sequence>
<dbReference type="Pfam" id="PF00153">
    <property type="entry name" value="Mito_carr"/>
    <property type="match status" value="3"/>
</dbReference>
<keyword evidence="4" id="KW-0677">Repeat</keyword>
<keyword evidence="12" id="KW-0732">Signal</keyword>
<keyword evidence="2 10" id="KW-0813">Transport</keyword>
<feature type="chain" id="PRO_5005187508" description="Mitochondrial carrier protein" evidence="12">
    <location>
        <begin position="25"/>
        <end position="410"/>
    </location>
</feature>
<dbReference type="InterPro" id="IPR018108">
    <property type="entry name" value="MCP_transmembrane"/>
</dbReference>
<evidence type="ECO:0008006" key="15">
    <source>
        <dbReference type="Google" id="ProtNLM"/>
    </source>
</evidence>
<evidence type="ECO:0000256" key="11">
    <source>
        <dbReference type="SAM" id="MobiDB-lite"/>
    </source>
</evidence>
<dbReference type="InterPro" id="IPR049562">
    <property type="entry name" value="SLC25A33/36-like"/>
</dbReference>
<dbReference type="STRING" id="1169540.A0A0G4ERH1"/>
<dbReference type="SUPFAM" id="SSF103506">
    <property type="entry name" value="Mitochondrial carrier"/>
    <property type="match status" value="1"/>
</dbReference>
<evidence type="ECO:0000256" key="10">
    <source>
        <dbReference type="RuleBase" id="RU000488"/>
    </source>
</evidence>
<dbReference type="VEuPathDB" id="CryptoDB:Vbra_4048"/>
<evidence type="ECO:0000256" key="12">
    <source>
        <dbReference type="SAM" id="SignalP"/>
    </source>
</evidence>
<gene>
    <name evidence="13" type="ORF">Vbra_4048</name>
</gene>
<evidence type="ECO:0000256" key="8">
    <source>
        <dbReference type="ARBA" id="ARBA00023136"/>
    </source>
</evidence>
<dbReference type="GO" id="GO:1990519">
    <property type="term" value="P:pyrimidine nucleotide import into mitochondrion"/>
    <property type="evidence" value="ECO:0007669"/>
    <property type="project" value="TreeGrafter"/>
</dbReference>
<dbReference type="Proteomes" id="UP000041254">
    <property type="component" value="Unassembled WGS sequence"/>
</dbReference>
<keyword evidence="7" id="KW-0496">Mitochondrion</keyword>
<feature type="signal peptide" evidence="12">
    <location>
        <begin position="1"/>
        <end position="24"/>
    </location>
</feature>
<dbReference type="Gene3D" id="1.50.40.10">
    <property type="entry name" value="Mitochondrial carrier domain"/>
    <property type="match status" value="2"/>
</dbReference>
<evidence type="ECO:0000313" key="14">
    <source>
        <dbReference type="Proteomes" id="UP000041254"/>
    </source>
</evidence>
<dbReference type="PANTHER" id="PTHR45829">
    <property type="entry name" value="MITOCHONDRIAL CARRIER PROTEIN RIM2"/>
    <property type="match status" value="1"/>
</dbReference>
<evidence type="ECO:0000256" key="7">
    <source>
        <dbReference type="ARBA" id="ARBA00023128"/>
    </source>
</evidence>
<dbReference type="OMA" id="WVMYEQM"/>
<evidence type="ECO:0000256" key="3">
    <source>
        <dbReference type="ARBA" id="ARBA00022692"/>
    </source>
</evidence>
<dbReference type="GO" id="GO:0015218">
    <property type="term" value="F:pyrimidine nucleotide transmembrane transporter activity"/>
    <property type="evidence" value="ECO:0007669"/>
    <property type="project" value="InterPro"/>
</dbReference>
<dbReference type="PhylomeDB" id="A0A0G4ERH1"/>
<keyword evidence="5" id="KW-0999">Mitochondrion inner membrane</keyword>
<dbReference type="PRINTS" id="PR00926">
    <property type="entry name" value="MITOCARRIER"/>
</dbReference>
<protein>
    <recommendedName>
        <fullName evidence="15">Mitochondrial carrier protein</fullName>
    </recommendedName>
</protein>
<keyword evidence="14" id="KW-1185">Reference proteome</keyword>
<dbReference type="PROSITE" id="PS50920">
    <property type="entry name" value="SOLCAR"/>
    <property type="match status" value="3"/>
</dbReference>
<keyword evidence="3 9" id="KW-0812">Transmembrane</keyword>
<proteinExistence type="inferred from homology"/>
<feature type="repeat" description="Solcar" evidence="9">
    <location>
        <begin position="82"/>
        <end position="167"/>
    </location>
</feature>
<evidence type="ECO:0000313" key="13">
    <source>
        <dbReference type="EMBL" id="CEL99887.1"/>
    </source>
</evidence>
<reference evidence="13 14" key="1">
    <citation type="submission" date="2014-11" db="EMBL/GenBank/DDBJ databases">
        <authorList>
            <person name="Zhu J."/>
            <person name="Qi W."/>
            <person name="Song R."/>
        </authorList>
    </citation>
    <scope>NUCLEOTIDE SEQUENCE [LARGE SCALE GENOMIC DNA]</scope>
</reference>
<evidence type="ECO:0000256" key="6">
    <source>
        <dbReference type="ARBA" id="ARBA00022989"/>
    </source>
</evidence>